<organism evidence="10 11">
    <name type="scientific">Weissella halotolerans DSM 20190</name>
    <dbReference type="NCBI Taxonomy" id="1123500"/>
    <lineage>
        <taxon>Bacteria</taxon>
        <taxon>Bacillati</taxon>
        <taxon>Bacillota</taxon>
        <taxon>Bacilli</taxon>
        <taxon>Lactobacillales</taxon>
        <taxon>Lactobacillaceae</taxon>
        <taxon>Weissella</taxon>
    </lineage>
</organism>
<name>A0A0R2G2S5_9LACO</name>
<evidence type="ECO:0000256" key="5">
    <source>
        <dbReference type="ARBA" id="ARBA00023125"/>
    </source>
</evidence>
<sequence length="152" mass="16606">MRKNKQARQQAIRELVMQEQIRRQEDLVAKLNAKGWAVTQATVSRDIADLHLTKVPQSDGGFAYAVMTPADYVGQLQRILAEQGTSYYCQGNMVMFNVAPGSGPALKMALAAGNYPDIFGMIGDDAGVLVILRQSRQAEEFMQAVLGSAISK</sequence>
<dbReference type="Pfam" id="PF02863">
    <property type="entry name" value="Arg_repressor_C"/>
    <property type="match status" value="1"/>
</dbReference>
<evidence type="ECO:0000259" key="9">
    <source>
        <dbReference type="Pfam" id="PF02863"/>
    </source>
</evidence>
<comment type="caution">
    <text evidence="10">The sequence shown here is derived from an EMBL/GenBank/DDBJ whole genome shotgun (WGS) entry which is preliminary data.</text>
</comment>
<gene>
    <name evidence="7" type="primary">argR</name>
    <name evidence="10" type="ORF">IV68_GL000904</name>
</gene>
<dbReference type="AlphaFoldDB" id="A0A0R2G2S5"/>
<dbReference type="Gene3D" id="1.10.10.10">
    <property type="entry name" value="Winged helix-like DNA-binding domain superfamily/Winged helix DNA-binding domain"/>
    <property type="match status" value="1"/>
</dbReference>
<dbReference type="OrthoDB" id="9807089at2"/>
<dbReference type="InterPro" id="IPR020900">
    <property type="entry name" value="Arg_repress_DNA-bd"/>
</dbReference>
<evidence type="ECO:0000256" key="6">
    <source>
        <dbReference type="ARBA" id="ARBA00023163"/>
    </source>
</evidence>
<reference evidence="10 11" key="1">
    <citation type="journal article" date="2015" name="Genome Announc.">
        <title>Expanding the biotechnology potential of lactobacilli through comparative genomics of 213 strains and associated genera.</title>
        <authorList>
            <person name="Sun Z."/>
            <person name="Harris H.M."/>
            <person name="McCann A."/>
            <person name="Guo C."/>
            <person name="Argimon S."/>
            <person name="Zhang W."/>
            <person name="Yang X."/>
            <person name="Jeffery I.B."/>
            <person name="Cooney J.C."/>
            <person name="Kagawa T.F."/>
            <person name="Liu W."/>
            <person name="Song Y."/>
            <person name="Salvetti E."/>
            <person name="Wrobel A."/>
            <person name="Rasinkangas P."/>
            <person name="Parkhill J."/>
            <person name="Rea M.C."/>
            <person name="O'Sullivan O."/>
            <person name="Ritari J."/>
            <person name="Douillard F.P."/>
            <person name="Paul Ross R."/>
            <person name="Yang R."/>
            <person name="Briner A.E."/>
            <person name="Felis G.E."/>
            <person name="de Vos W.M."/>
            <person name="Barrangou R."/>
            <person name="Klaenhammer T.R."/>
            <person name="Caufield P.W."/>
            <person name="Cui Y."/>
            <person name="Zhang H."/>
            <person name="O'Toole P.W."/>
        </authorList>
    </citation>
    <scope>NUCLEOTIDE SEQUENCE [LARGE SCALE GENOMIC DNA]</scope>
    <source>
        <strain evidence="10 11">DSM 20190</strain>
    </source>
</reference>
<evidence type="ECO:0000256" key="2">
    <source>
        <dbReference type="ARBA" id="ARBA00008316"/>
    </source>
</evidence>
<comment type="function">
    <text evidence="7">Regulates arginine biosynthesis genes.</text>
</comment>
<dbReference type="InterPro" id="IPR036388">
    <property type="entry name" value="WH-like_DNA-bd_sf"/>
</dbReference>
<dbReference type="Gene3D" id="3.30.1360.40">
    <property type="match status" value="1"/>
</dbReference>
<comment type="subcellular location">
    <subcellularLocation>
        <location evidence="1 7">Cytoplasm</location>
    </subcellularLocation>
</comment>
<evidence type="ECO:0000256" key="3">
    <source>
        <dbReference type="ARBA" id="ARBA00022490"/>
    </source>
</evidence>
<dbReference type="UniPathway" id="UPA00068"/>
<dbReference type="GO" id="GO:0003677">
    <property type="term" value="F:DNA binding"/>
    <property type="evidence" value="ECO:0007669"/>
    <property type="project" value="UniProtKB-KW"/>
</dbReference>
<dbReference type="EMBL" id="JQAX01000002">
    <property type="protein sequence ID" value="KRN32549.1"/>
    <property type="molecule type" value="Genomic_DNA"/>
</dbReference>
<dbReference type="InterPro" id="IPR001669">
    <property type="entry name" value="Arg_repress"/>
</dbReference>
<accession>A0A0R2G2S5</accession>
<comment type="pathway">
    <text evidence="7">Amino-acid biosynthesis; L-arginine biosynthesis [regulation].</text>
</comment>
<dbReference type="PATRIC" id="fig|1123500.6.peg.910"/>
<dbReference type="SUPFAM" id="SSF55252">
    <property type="entry name" value="C-terminal domain of arginine repressor"/>
    <property type="match status" value="1"/>
</dbReference>
<comment type="similarity">
    <text evidence="2 7">Belongs to the ArgR family.</text>
</comment>
<dbReference type="InterPro" id="IPR020899">
    <property type="entry name" value="Arg_repress_C"/>
</dbReference>
<dbReference type="STRING" id="1123500.GCA_000420365_00517"/>
<evidence type="ECO:0000259" key="8">
    <source>
        <dbReference type="Pfam" id="PF01316"/>
    </source>
</evidence>
<dbReference type="PANTHER" id="PTHR34471">
    <property type="entry name" value="ARGININE REPRESSOR"/>
    <property type="match status" value="1"/>
</dbReference>
<dbReference type="PRINTS" id="PR01467">
    <property type="entry name" value="ARGREPRESSOR"/>
</dbReference>
<keyword evidence="7" id="KW-0055">Arginine biosynthesis</keyword>
<feature type="domain" description="Arginine repressor C-terminal" evidence="9">
    <location>
        <begin position="85"/>
        <end position="144"/>
    </location>
</feature>
<dbReference type="InterPro" id="IPR036251">
    <property type="entry name" value="Arg_repress_C_sf"/>
</dbReference>
<evidence type="ECO:0000256" key="4">
    <source>
        <dbReference type="ARBA" id="ARBA00023015"/>
    </source>
</evidence>
<evidence type="ECO:0000256" key="1">
    <source>
        <dbReference type="ARBA" id="ARBA00004496"/>
    </source>
</evidence>
<feature type="domain" description="Arginine repressor DNA-binding" evidence="8">
    <location>
        <begin position="4"/>
        <end position="67"/>
    </location>
</feature>
<dbReference type="GO" id="GO:1900079">
    <property type="term" value="P:regulation of arginine biosynthetic process"/>
    <property type="evidence" value="ECO:0007669"/>
    <property type="project" value="UniProtKB-UniRule"/>
</dbReference>
<proteinExistence type="inferred from homology"/>
<dbReference type="SUPFAM" id="SSF46785">
    <property type="entry name" value="Winged helix' DNA-binding domain"/>
    <property type="match status" value="1"/>
</dbReference>
<dbReference type="RefSeq" id="WP_022791303.1">
    <property type="nucleotide sequence ID" value="NZ_ATUU01000002.1"/>
</dbReference>
<dbReference type="HAMAP" id="MF_00173">
    <property type="entry name" value="Arg_repressor"/>
    <property type="match status" value="1"/>
</dbReference>
<dbReference type="GO" id="GO:0005737">
    <property type="term" value="C:cytoplasm"/>
    <property type="evidence" value="ECO:0007669"/>
    <property type="project" value="UniProtKB-SubCell"/>
</dbReference>
<dbReference type="Pfam" id="PF01316">
    <property type="entry name" value="Arg_repressor"/>
    <property type="match status" value="1"/>
</dbReference>
<dbReference type="GO" id="GO:0051259">
    <property type="term" value="P:protein complex oligomerization"/>
    <property type="evidence" value="ECO:0007669"/>
    <property type="project" value="InterPro"/>
</dbReference>
<dbReference type="PANTHER" id="PTHR34471:SF1">
    <property type="entry name" value="ARGININE REPRESSOR"/>
    <property type="match status" value="1"/>
</dbReference>
<evidence type="ECO:0000313" key="10">
    <source>
        <dbReference type="EMBL" id="KRN32549.1"/>
    </source>
</evidence>
<keyword evidence="4 7" id="KW-0805">Transcription regulation</keyword>
<protein>
    <recommendedName>
        <fullName evidence="7">Arginine repressor</fullName>
    </recommendedName>
</protein>
<keyword evidence="3 7" id="KW-0963">Cytoplasm</keyword>
<dbReference type="GO" id="GO:0034618">
    <property type="term" value="F:arginine binding"/>
    <property type="evidence" value="ECO:0007669"/>
    <property type="project" value="InterPro"/>
</dbReference>
<keyword evidence="7" id="KW-0028">Amino-acid biosynthesis</keyword>
<dbReference type="InterPro" id="IPR036390">
    <property type="entry name" value="WH_DNA-bd_sf"/>
</dbReference>
<evidence type="ECO:0000256" key="7">
    <source>
        <dbReference type="HAMAP-Rule" id="MF_00173"/>
    </source>
</evidence>
<evidence type="ECO:0000313" key="11">
    <source>
        <dbReference type="Proteomes" id="UP000051296"/>
    </source>
</evidence>
<dbReference type="GO" id="GO:0003700">
    <property type="term" value="F:DNA-binding transcription factor activity"/>
    <property type="evidence" value="ECO:0007669"/>
    <property type="project" value="UniProtKB-UniRule"/>
</dbReference>
<dbReference type="GO" id="GO:0006526">
    <property type="term" value="P:L-arginine biosynthetic process"/>
    <property type="evidence" value="ECO:0007669"/>
    <property type="project" value="UniProtKB-UniPathway"/>
</dbReference>
<dbReference type="eggNOG" id="COG1438">
    <property type="taxonomic scope" value="Bacteria"/>
</dbReference>
<keyword evidence="7" id="KW-0678">Repressor</keyword>
<keyword evidence="11" id="KW-1185">Reference proteome</keyword>
<keyword evidence="5 7" id="KW-0238">DNA-binding</keyword>
<dbReference type="FunCoup" id="A0A0R2G2S5">
    <property type="interactions" value="48"/>
</dbReference>
<dbReference type="Proteomes" id="UP000051296">
    <property type="component" value="Unassembled WGS sequence"/>
</dbReference>
<keyword evidence="6 7" id="KW-0804">Transcription</keyword>
<dbReference type="InParanoid" id="A0A0R2G2S5"/>